<evidence type="ECO:0000313" key="5">
    <source>
        <dbReference type="EMBL" id="KAK9805054.1"/>
    </source>
</evidence>
<proteinExistence type="predicted"/>
<evidence type="ECO:0000256" key="3">
    <source>
        <dbReference type="SAM" id="Coils"/>
    </source>
</evidence>
<dbReference type="EMBL" id="JALJOQ010000046">
    <property type="protein sequence ID" value="KAK9805054.1"/>
    <property type="molecule type" value="Genomic_DNA"/>
</dbReference>
<evidence type="ECO:0000256" key="4">
    <source>
        <dbReference type="SAM" id="MobiDB-lite"/>
    </source>
</evidence>
<keyword evidence="6" id="KW-1185">Reference proteome</keyword>
<accession>A0AAW1P9G4</accession>
<dbReference type="InterPro" id="IPR008501">
    <property type="entry name" value="THOC7/Mft1"/>
</dbReference>
<organism evidence="5 6">
    <name type="scientific">Symbiochloris irregularis</name>
    <dbReference type="NCBI Taxonomy" id="706552"/>
    <lineage>
        <taxon>Eukaryota</taxon>
        <taxon>Viridiplantae</taxon>
        <taxon>Chlorophyta</taxon>
        <taxon>core chlorophytes</taxon>
        <taxon>Trebouxiophyceae</taxon>
        <taxon>Trebouxiales</taxon>
        <taxon>Trebouxiaceae</taxon>
        <taxon>Symbiochloris</taxon>
    </lineage>
</organism>
<reference evidence="5 6" key="1">
    <citation type="journal article" date="2024" name="Nat. Commun.">
        <title>Phylogenomics reveals the evolutionary origins of lichenization in chlorophyte algae.</title>
        <authorList>
            <person name="Puginier C."/>
            <person name="Libourel C."/>
            <person name="Otte J."/>
            <person name="Skaloud P."/>
            <person name="Haon M."/>
            <person name="Grisel S."/>
            <person name="Petersen M."/>
            <person name="Berrin J.G."/>
            <person name="Delaux P.M."/>
            <person name="Dal Grande F."/>
            <person name="Keller J."/>
        </authorList>
    </citation>
    <scope>NUCLEOTIDE SEQUENCE [LARGE SCALE GENOMIC DNA]</scope>
    <source>
        <strain evidence="5 6">SAG 2036</strain>
    </source>
</reference>
<name>A0AAW1P9G4_9CHLO</name>
<evidence type="ECO:0000313" key="6">
    <source>
        <dbReference type="Proteomes" id="UP001465755"/>
    </source>
</evidence>
<dbReference type="GO" id="GO:0000445">
    <property type="term" value="C:THO complex part of transcription export complex"/>
    <property type="evidence" value="ECO:0007669"/>
    <property type="project" value="InterPro"/>
</dbReference>
<dbReference type="Proteomes" id="UP001465755">
    <property type="component" value="Unassembled WGS sequence"/>
</dbReference>
<gene>
    <name evidence="5" type="ORF">WJX73_008151</name>
</gene>
<feature type="region of interest" description="Disordered" evidence="4">
    <location>
        <begin position="1"/>
        <end position="26"/>
    </location>
</feature>
<sequence length="205" mass="23170">MQAASAPDGEEAIHRRRAWHFQPARKNPLQSLGEKVASLRSDILSGQATGEDYLNKQELAVSLDLAALLIQQRRNEALCEATRREQSSYKAQKLQLESEIEKAQRDIEQAKQDLAAAQLVRKQNEEYEALRQQVMLHPKRSETQAASNEVDNEMTAIVADDKAAATTIQWRRKQFTVLMHFIRDIKLAMDEDADDGLAPMDAMQA</sequence>
<evidence type="ECO:0000256" key="2">
    <source>
        <dbReference type="ARBA" id="ARBA00023242"/>
    </source>
</evidence>
<feature type="coiled-coil region" evidence="3">
    <location>
        <begin position="79"/>
        <end position="120"/>
    </location>
</feature>
<evidence type="ECO:0000256" key="1">
    <source>
        <dbReference type="ARBA" id="ARBA00004123"/>
    </source>
</evidence>
<comment type="caution">
    <text evidence="5">The sequence shown here is derived from an EMBL/GenBank/DDBJ whole genome shotgun (WGS) entry which is preliminary data.</text>
</comment>
<dbReference type="GO" id="GO:0006397">
    <property type="term" value="P:mRNA processing"/>
    <property type="evidence" value="ECO:0007669"/>
    <property type="project" value="InterPro"/>
</dbReference>
<keyword evidence="3" id="KW-0175">Coiled coil</keyword>
<dbReference type="AlphaFoldDB" id="A0AAW1P9G4"/>
<comment type="subcellular location">
    <subcellularLocation>
        <location evidence="1">Nucleus</location>
    </subcellularLocation>
</comment>
<keyword evidence="2" id="KW-0539">Nucleus</keyword>
<dbReference type="Pfam" id="PF05615">
    <property type="entry name" value="THOC7"/>
    <property type="match status" value="1"/>
</dbReference>
<protein>
    <submittedName>
        <fullName evidence="5">Uncharacterized protein</fullName>
    </submittedName>
</protein>